<feature type="compositionally biased region" description="Polar residues" evidence="4">
    <location>
        <begin position="16"/>
        <end position="36"/>
    </location>
</feature>
<comment type="pathway">
    <text evidence="3">Amino-acid degradation; L-tryptophan degradation via kynurenine pathway; L-kynurenine from L-tryptophan: step 2/2.</text>
</comment>
<evidence type="ECO:0000256" key="3">
    <source>
        <dbReference type="HAMAP-Rule" id="MF_03014"/>
    </source>
</evidence>
<dbReference type="EC" id="3.5.1.9" evidence="3"/>
<dbReference type="Gene3D" id="3.40.50.1820">
    <property type="entry name" value="alpha/beta hydrolase"/>
    <property type="match status" value="1"/>
</dbReference>
<accession>A0A0D2FI77</accession>
<dbReference type="InterPro" id="IPR027519">
    <property type="entry name" value="KFase_ver/fungi-typ"/>
</dbReference>
<sequence length="427" mass="48079">MKRVIRYFQDQAVQASEQKYSGSAYLSPQTKEPQQRMTHHSRSHYKDQHNAHHQSRSKHPSTAAHSFPAHTSGGVGIPKSNGQREPSPPAIPEKLQRDITRHQYAQDNILQSYELYVPELDSFHLSDLKGNRYWVIYIHGGYFRDPTVTSSSFYPALSNLISHAHNHTLRRHFKSHTETTSSDKDIASHIAGYASLNYRLSPHPQSPQDLDTTSTYELRNAQWPDHLHDILTAIAHLQAKYGFGERYLLVGHSVGATMAVLSTLVAEKSFRDPRNLAKSDLPKIDPPMAVLGVSGIYDFPLLHDSFPSYVELTRNAIPDASDDNAASPAKFSAQDYLDIWASGDGKGKKNRAMILAHSREDGLVDWKQVEAMERIFGPEPTLQGESSGKIVWKVVQLKGKHNEIWEKGHELGRVIREAVGVMRDLDQ</sequence>
<dbReference type="OrthoDB" id="420264at2759"/>
<dbReference type="InterPro" id="IPR029058">
    <property type="entry name" value="AB_hydrolase_fold"/>
</dbReference>
<dbReference type="GO" id="GO:0034354">
    <property type="term" value="P:'de novo' NAD+ biosynthetic process from L-tryptophan"/>
    <property type="evidence" value="ECO:0007669"/>
    <property type="project" value="UniProtKB-UniRule"/>
</dbReference>
<dbReference type="EMBL" id="KN847481">
    <property type="protein sequence ID" value="KIX01722.1"/>
    <property type="molecule type" value="Genomic_DNA"/>
</dbReference>
<comment type="catalytic activity">
    <reaction evidence="3">
        <text>N-formyl-L-kynurenine + H2O = L-kynurenine + formate + H(+)</text>
        <dbReference type="Rhea" id="RHEA:13009"/>
        <dbReference type="ChEBI" id="CHEBI:15377"/>
        <dbReference type="ChEBI" id="CHEBI:15378"/>
        <dbReference type="ChEBI" id="CHEBI:15740"/>
        <dbReference type="ChEBI" id="CHEBI:57959"/>
        <dbReference type="ChEBI" id="CHEBI:58629"/>
        <dbReference type="EC" id="3.5.1.9"/>
    </reaction>
</comment>
<evidence type="ECO:0000256" key="2">
    <source>
        <dbReference type="ARBA" id="ARBA00023079"/>
    </source>
</evidence>
<dbReference type="HAMAP" id="MF_03014">
    <property type="entry name" value="KFase"/>
    <property type="match status" value="1"/>
</dbReference>
<protein>
    <recommendedName>
        <fullName evidence="3">Kynurenine formamidase</fullName>
        <shortName evidence="3">KFA</shortName>
        <shortName evidence="3">KFase</shortName>
        <ecNumber evidence="3">3.5.1.9</ecNumber>
    </recommendedName>
    <alternativeName>
        <fullName evidence="3">Arylformamidase</fullName>
    </alternativeName>
    <alternativeName>
        <fullName evidence="3">N-formylkynurenine formamidase</fullName>
        <shortName evidence="3">FKF</shortName>
    </alternativeName>
</protein>
<evidence type="ECO:0000313" key="6">
    <source>
        <dbReference type="Proteomes" id="UP000053617"/>
    </source>
</evidence>
<dbReference type="HOGENOM" id="CLU_016852_2_0_1"/>
<dbReference type="GO" id="GO:0004061">
    <property type="term" value="F:arylformamidase activity"/>
    <property type="evidence" value="ECO:0007669"/>
    <property type="project" value="UniProtKB-UniRule"/>
</dbReference>
<dbReference type="GeneID" id="25297519"/>
<comment type="function">
    <text evidence="3">Catalyzes the hydrolysis of N-formyl-L-kynurenine to L-kynurenine, the second step in the kynurenine pathway of tryptophan degradation. Kynurenine may be further oxidized to nicotinic acid, NAD(H) and NADP(H). Required for elimination of toxic metabolites.</text>
</comment>
<comment type="caution">
    <text evidence="3">Lacks conserved residue(s) required for the propagation of feature annotation.</text>
</comment>
<dbReference type="VEuPathDB" id="FungiDB:Z518_09448"/>
<dbReference type="SUPFAM" id="SSF53474">
    <property type="entry name" value="alpha/beta-Hydrolases"/>
    <property type="match status" value="1"/>
</dbReference>
<comment type="subunit">
    <text evidence="3">Homodimer.</text>
</comment>
<keyword evidence="2 3" id="KW-0823">Tryptophan catabolism</keyword>
<dbReference type="ESTHER" id="9euro-a0a0d2fi77">
    <property type="family name" value="Kynurenine-formamidase"/>
</dbReference>
<evidence type="ECO:0000256" key="4">
    <source>
        <dbReference type="SAM" id="MobiDB-lite"/>
    </source>
</evidence>
<evidence type="ECO:0000256" key="1">
    <source>
        <dbReference type="ARBA" id="ARBA00022801"/>
    </source>
</evidence>
<dbReference type="UniPathway" id="UPA00333">
    <property type="reaction ID" value="UER00454"/>
</dbReference>
<feature type="active site" evidence="3">
    <location>
        <position position="361"/>
    </location>
</feature>
<feature type="active site" evidence="3">
    <location>
        <position position="401"/>
    </location>
</feature>
<name>A0A0D2FI77_9EURO</name>
<comment type="similarity">
    <text evidence="3">Belongs to the kynurenine formamidase family.</text>
</comment>
<proteinExistence type="inferred from homology"/>
<organism evidence="5 6">
    <name type="scientific">Rhinocladiella mackenziei CBS 650.93</name>
    <dbReference type="NCBI Taxonomy" id="1442369"/>
    <lineage>
        <taxon>Eukaryota</taxon>
        <taxon>Fungi</taxon>
        <taxon>Dikarya</taxon>
        <taxon>Ascomycota</taxon>
        <taxon>Pezizomycotina</taxon>
        <taxon>Eurotiomycetes</taxon>
        <taxon>Chaetothyriomycetidae</taxon>
        <taxon>Chaetothyriales</taxon>
        <taxon>Herpotrichiellaceae</taxon>
        <taxon>Rhinocladiella</taxon>
    </lineage>
</organism>
<evidence type="ECO:0000313" key="5">
    <source>
        <dbReference type="EMBL" id="KIX01722.1"/>
    </source>
</evidence>
<feature type="region of interest" description="Disordered" evidence="4">
    <location>
        <begin position="16"/>
        <end position="91"/>
    </location>
</feature>
<dbReference type="GO" id="GO:0019441">
    <property type="term" value="P:L-tryptophan catabolic process to kynurenine"/>
    <property type="evidence" value="ECO:0007669"/>
    <property type="project" value="UniProtKB-UniRule"/>
</dbReference>
<dbReference type="Proteomes" id="UP000053617">
    <property type="component" value="Unassembled WGS sequence"/>
</dbReference>
<gene>
    <name evidence="5" type="ORF">Z518_09448</name>
</gene>
<dbReference type="RefSeq" id="XP_013268858.1">
    <property type="nucleotide sequence ID" value="XM_013413404.1"/>
</dbReference>
<reference evidence="5 6" key="1">
    <citation type="submission" date="2015-01" db="EMBL/GenBank/DDBJ databases">
        <title>The Genome Sequence of Rhinocladiella mackenzie CBS 650.93.</title>
        <authorList>
            <consortium name="The Broad Institute Genomics Platform"/>
            <person name="Cuomo C."/>
            <person name="de Hoog S."/>
            <person name="Gorbushina A."/>
            <person name="Stielow B."/>
            <person name="Teixiera M."/>
            <person name="Abouelleil A."/>
            <person name="Chapman S.B."/>
            <person name="Priest M."/>
            <person name="Young S.K."/>
            <person name="Wortman J."/>
            <person name="Nusbaum C."/>
            <person name="Birren B."/>
        </authorList>
    </citation>
    <scope>NUCLEOTIDE SEQUENCE [LARGE SCALE GENOMIC DNA]</scope>
    <source>
        <strain evidence="5 6">CBS 650.93</strain>
    </source>
</reference>
<dbReference type="AlphaFoldDB" id="A0A0D2FI77"/>
<keyword evidence="6" id="KW-1185">Reference proteome</keyword>
<keyword evidence="1 3" id="KW-0378">Hydrolase</keyword>
<feature type="active site" description="Nucleophile" evidence="3">
    <location>
        <position position="253"/>
    </location>
</feature>
<dbReference type="STRING" id="1442369.A0A0D2FI77"/>